<evidence type="ECO:0000313" key="15">
    <source>
        <dbReference type="Proteomes" id="UP000264820"/>
    </source>
</evidence>
<dbReference type="GO" id="GO:0003677">
    <property type="term" value="F:DNA binding"/>
    <property type="evidence" value="ECO:0007669"/>
    <property type="project" value="UniProtKB-KW"/>
</dbReference>
<keyword evidence="4" id="KW-0862">Zinc</keyword>
<feature type="region of interest" description="Disordered" evidence="11">
    <location>
        <begin position="1"/>
        <end position="31"/>
    </location>
</feature>
<dbReference type="CTD" id="10522"/>
<evidence type="ECO:0000256" key="4">
    <source>
        <dbReference type="ARBA" id="ARBA00022833"/>
    </source>
</evidence>
<evidence type="ECO:0000259" key="13">
    <source>
        <dbReference type="PROSITE" id="PS50865"/>
    </source>
</evidence>
<keyword evidence="7" id="KW-0804">Transcription</keyword>
<keyword evidence="10" id="KW-0175">Coiled coil</keyword>
<dbReference type="Pfam" id="PF01342">
    <property type="entry name" value="SAND"/>
    <property type="match status" value="1"/>
</dbReference>
<keyword evidence="2" id="KW-0479">Metal-binding</keyword>
<evidence type="ECO:0000256" key="9">
    <source>
        <dbReference type="PROSITE-ProRule" id="PRU00134"/>
    </source>
</evidence>
<feature type="domain" description="MYND-type" evidence="13">
    <location>
        <begin position="478"/>
        <end position="514"/>
    </location>
</feature>
<name>A0A3Q2Z9Y5_HIPCM</name>
<dbReference type="PROSITE" id="PS01360">
    <property type="entry name" value="ZF_MYND_1"/>
    <property type="match status" value="1"/>
</dbReference>
<dbReference type="SUPFAM" id="SSF144232">
    <property type="entry name" value="HIT/MYND zinc finger-like"/>
    <property type="match status" value="1"/>
</dbReference>
<dbReference type="Gene3D" id="3.10.390.10">
    <property type="entry name" value="SAND domain-like"/>
    <property type="match status" value="1"/>
</dbReference>
<dbReference type="GO" id="GO:0000981">
    <property type="term" value="F:DNA-binding transcription factor activity, RNA polymerase II-specific"/>
    <property type="evidence" value="ECO:0007669"/>
    <property type="project" value="TreeGrafter"/>
</dbReference>
<evidence type="ECO:0000256" key="3">
    <source>
        <dbReference type="ARBA" id="ARBA00022771"/>
    </source>
</evidence>
<dbReference type="InterPro" id="IPR010919">
    <property type="entry name" value="SAND-like_dom_sf"/>
</dbReference>
<keyword evidence="6" id="KW-0238">DNA-binding</keyword>
<evidence type="ECO:0000256" key="2">
    <source>
        <dbReference type="ARBA" id="ARBA00022723"/>
    </source>
</evidence>
<dbReference type="SUPFAM" id="SSF63763">
    <property type="entry name" value="SAND domain-like"/>
    <property type="match status" value="1"/>
</dbReference>
<dbReference type="Proteomes" id="UP000264820">
    <property type="component" value="Unplaced"/>
</dbReference>
<dbReference type="Pfam" id="PF01753">
    <property type="entry name" value="zf-MYND"/>
    <property type="match status" value="1"/>
</dbReference>
<dbReference type="InterPro" id="IPR000770">
    <property type="entry name" value="SAND_dom"/>
</dbReference>
<dbReference type="AlphaFoldDB" id="A0A3Q2Z9Y5"/>
<dbReference type="GO" id="GO:0005634">
    <property type="term" value="C:nucleus"/>
    <property type="evidence" value="ECO:0007669"/>
    <property type="project" value="TreeGrafter"/>
</dbReference>
<feature type="region of interest" description="Disordered" evidence="11">
    <location>
        <begin position="134"/>
        <end position="155"/>
    </location>
</feature>
<dbReference type="PANTHER" id="PTHR10237:SF1">
    <property type="entry name" value="DEFORMED EPIDERMAL AUTOREGULATORY FACTOR 1 HOMOLOG"/>
    <property type="match status" value="1"/>
</dbReference>
<dbReference type="OrthoDB" id="437457at2759"/>
<evidence type="ECO:0000256" key="7">
    <source>
        <dbReference type="ARBA" id="ARBA00023163"/>
    </source>
</evidence>
<dbReference type="InterPro" id="IPR002893">
    <property type="entry name" value="Znf_MYND"/>
</dbReference>
<dbReference type="FunFam" id="3.10.390.10:FF:000004">
    <property type="entry name" value="Deformed epidermal autoregulatory factor 1"/>
    <property type="match status" value="1"/>
</dbReference>
<evidence type="ECO:0000256" key="10">
    <source>
        <dbReference type="SAM" id="Coils"/>
    </source>
</evidence>
<keyword evidence="8" id="KW-0539">Nucleus</keyword>
<feature type="region of interest" description="Disordered" evidence="11">
    <location>
        <begin position="516"/>
        <end position="538"/>
    </location>
</feature>
<feature type="compositionally biased region" description="Basic and acidic residues" evidence="11">
    <location>
        <begin position="12"/>
        <end position="22"/>
    </location>
</feature>
<dbReference type="OMA" id="KDHQHSC"/>
<reference evidence="14" key="1">
    <citation type="submission" date="2025-08" db="UniProtKB">
        <authorList>
            <consortium name="Ensembl"/>
        </authorList>
    </citation>
    <scope>IDENTIFICATION</scope>
</reference>
<dbReference type="Ensembl" id="ENSHCOT00000025525.1">
    <property type="protein sequence ID" value="ENSHCOP00000022923.1"/>
    <property type="gene ID" value="ENSHCOG00000011027.1"/>
</dbReference>
<dbReference type="InterPro" id="IPR024119">
    <property type="entry name" value="TF_DEAF-1"/>
</dbReference>
<dbReference type="Gene3D" id="6.10.140.2220">
    <property type="match status" value="1"/>
</dbReference>
<sequence>MDEAESATKALGLDEPRRRAGSDTESDAEVSTMAVMAAPENIDMGAEAMPNPDDAESAFAEVSTVAVEDVQAADDNVFTTPVDAVENLPEHVLSGRSPLELAEGLSGQKTTLIVVHTDTTVGQQDRLKSASAISTGLATPPTPPAPPQDKEPASKYNWDPSVYNNELPVRCRNSSGVLYKSRLGSGGKGRCIKHDQRWLTPTEFEALAGRASSKDWKRSIRYGGRPLLCLIQDRILNPHAASCTCAACCDDMVLDGDSLEAENITMNGPVRLFVPYKRRRKETETSAVPAKKDVPASKNITLSPGTTFTVSPMGQIAPSGTLSFERSPSSDTAAAAAAIISDASAQSEVYADTAVLTALPALALCPQAKMAVASPSPSLVGTLEVGPVAGATLAVGPPLLSGGPADAWQGLEEMANTLMSNAQQLKALIEQAKRDNKGHKECAVSQSFQNQITFQTPPDDTQAKRSTDIAEVILNQMCENCGRVALSECTGCRKVNYCSTFCQRKDWRDHQNSCFQSGGGGAAPEDEPMAALGMDKVK</sequence>
<dbReference type="PANTHER" id="PTHR10237">
    <property type="entry name" value="DEFORMED EPIDERMAL AUTOREGULATORY FACTOR 1 HOMOLOG SUPPRESSIN"/>
    <property type="match status" value="1"/>
</dbReference>
<evidence type="ECO:0000256" key="6">
    <source>
        <dbReference type="ARBA" id="ARBA00023125"/>
    </source>
</evidence>
<keyword evidence="1" id="KW-0597">Phosphoprotein</keyword>
<dbReference type="STRING" id="109280.ENSHCOP00000022923"/>
<dbReference type="PROSITE" id="PS50864">
    <property type="entry name" value="SAND"/>
    <property type="match status" value="1"/>
</dbReference>
<protein>
    <submittedName>
        <fullName evidence="14">DEAF1 transcription factor</fullName>
    </submittedName>
</protein>
<organism evidence="14 15">
    <name type="scientific">Hippocampus comes</name>
    <name type="common">Tiger tail seahorse</name>
    <dbReference type="NCBI Taxonomy" id="109280"/>
    <lineage>
        <taxon>Eukaryota</taxon>
        <taxon>Metazoa</taxon>
        <taxon>Chordata</taxon>
        <taxon>Craniata</taxon>
        <taxon>Vertebrata</taxon>
        <taxon>Euteleostomi</taxon>
        <taxon>Actinopterygii</taxon>
        <taxon>Neopterygii</taxon>
        <taxon>Teleostei</taxon>
        <taxon>Neoteleostei</taxon>
        <taxon>Acanthomorphata</taxon>
        <taxon>Syngnathiaria</taxon>
        <taxon>Syngnathiformes</taxon>
        <taxon>Syngnathoidei</taxon>
        <taxon>Syngnathidae</taxon>
        <taxon>Hippocampus</taxon>
    </lineage>
</organism>
<reference evidence="14" key="2">
    <citation type="submission" date="2025-09" db="UniProtKB">
        <authorList>
            <consortium name="Ensembl"/>
        </authorList>
    </citation>
    <scope>IDENTIFICATION</scope>
</reference>
<dbReference type="GO" id="GO:0008270">
    <property type="term" value="F:zinc ion binding"/>
    <property type="evidence" value="ECO:0007669"/>
    <property type="project" value="UniProtKB-KW"/>
</dbReference>
<evidence type="ECO:0000313" key="14">
    <source>
        <dbReference type="Ensembl" id="ENSHCOP00000022923.1"/>
    </source>
</evidence>
<keyword evidence="5" id="KW-0805">Transcription regulation</keyword>
<keyword evidence="15" id="KW-1185">Reference proteome</keyword>
<evidence type="ECO:0000256" key="8">
    <source>
        <dbReference type="ARBA" id="ARBA00023242"/>
    </source>
</evidence>
<accession>A0A3Q2Z9Y5</accession>
<feature type="coiled-coil region" evidence="10">
    <location>
        <begin position="411"/>
        <end position="442"/>
    </location>
</feature>
<dbReference type="RefSeq" id="XP_019737405.1">
    <property type="nucleotide sequence ID" value="XM_019881846.1"/>
</dbReference>
<evidence type="ECO:0000256" key="1">
    <source>
        <dbReference type="ARBA" id="ARBA00022553"/>
    </source>
</evidence>
<evidence type="ECO:0000256" key="5">
    <source>
        <dbReference type="ARBA" id="ARBA00023015"/>
    </source>
</evidence>
<evidence type="ECO:0000256" key="11">
    <source>
        <dbReference type="SAM" id="MobiDB-lite"/>
    </source>
</evidence>
<dbReference type="PROSITE" id="PS50865">
    <property type="entry name" value="ZF_MYND_2"/>
    <property type="match status" value="1"/>
</dbReference>
<evidence type="ECO:0000259" key="12">
    <source>
        <dbReference type="PROSITE" id="PS50864"/>
    </source>
</evidence>
<proteinExistence type="predicted"/>
<dbReference type="GeneID" id="109523009"/>
<dbReference type="SMART" id="SM00258">
    <property type="entry name" value="SAND"/>
    <property type="match status" value="1"/>
</dbReference>
<feature type="domain" description="SAND" evidence="12">
    <location>
        <begin position="157"/>
        <end position="237"/>
    </location>
</feature>
<keyword evidence="3 9" id="KW-0863">Zinc-finger</keyword>
<dbReference type="GeneTree" id="ENSGT00940000159701"/>
<dbReference type="KEGG" id="hcq:109523009"/>